<feature type="domain" description="NlpC/P60" evidence="5">
    <location>
        <begin position="17"/>
        <end position="169"/>
    </location>
</feature>
<comment type="similarity">
    <text evidence="1">Belongs to the peptidase C40 family.</text>
</comment>
<evidence type="ECO:0000313" key="6">
    <source>
        <dbReference type="EMBL" id="MBC2601258.1"/>
    </source>
</evidence>
<comment type="caution">
    <text evidence="6">The sequence shown here is derived from an EMBL/GenBank/DDBJ whole genome shotgun (WGS) entry which is preliminary data.</text>
</comment>
<keyword evidence="7" id="KW-1185">Reference proteome</keyword>
<dbReference type="InterPro" id="IPR000064">
    <property type="entry name" value="NLP_P60_dom"/>
</dbReference>
<keyword evidence="3" id="KW-0378">Hydrolase</keyword>
<dbReference type="EMBL" id="JACHVA010000051">
    <property type="protein sequence ID" value="MBC2601258.1"/>
    <property type="molecule type" value="Genomic_DNA"/>
</dbReference>
<evidence type="ECO:0000256" key="3">
    <source>
        <dbReference type="ARBA" id="ARBA00022801"/>
    </source>
</evidence>
<organism evidence="6 7">
    <name type="scientific">Puniceicoccus vermicola</name>
    <dbReference type="NCBI Taxonomy" id="388746"/>
    <lineage>
        <taxon>Bacteria</taxon>
        <taxon>Pseudomonadati</taxon>
        <taxon>Verrucomicrobiota</taxon>
        <taxon>Opitutia</taxon>
        <taxon>Puniceicoccales</taxon>
        <taxon>Puniceicoccaceae</taxon>
        <taxon>Puniceicoccus</taxon>
    </lineage>
</organism>
<evidence type="ECO:0000313" key="7">
    <source>
        <dbReference type="Proteomes" id="UP000525652"/>
    </source>
</evidence>
<dbReference type="AlphaFoldDB" id="A0A7X1AYI2"/>
<dbReference type="SUPFAM" id="SSF54001">
    <property type="entry name" value="Cysteine proteinases"/>
    <property type="match status" value="1"/>
</dbReference>
<reference evidence="6 7" key="1">
    <citation type="submission" date="2020-07" db="EMBL/GenBank/DDBJ databases">
        <authorList>
            <person name="Feng X."/>
        </authorList>
    </citation>
    <scope>NUCLEOTIDE SEQUENCE [LARGE SCALE GENOMIC DNA]</scope>
    <source>
        <strain evidence="6 7">JCM14086</strain>
    </source>
</reference>
<dbReference type="GO" id="GO:0006508">
    <property type="term" value="P:proteolysis"/>
    <property type="evidence" value="ECO:0007669"/>
    <property type="project" value="UniProtKB-KW"/>
</dbReference>
<evidence type="ECO:0000256" key="1">
    <source>
        <dbReference type="ARBA" id="ARBA00007074"/>
    </source>
</evidence>
<name>A0A7X1AYI2_9BACT</name>
<dbReference type="PROSITE" id="PS51935">
    <property type="entry name" value="NLPC_P60"/>
    <property type="match status" value="1"/>
</dbReference>
<dbReference type="Pfam" id="PF00877">
    <property type="entry name" value="NLPC_P60"/>
    <property type="match status" value="1"/>
</dbReference>
<dbReference type="Gene3D" id="3.90.1720.10">
    <property type="entry name" value="endopeptidase domain like (from Nostoc punctiforme)"/>
    <property type="match status" value="1"/>
</dbReference>
<keyword evidence="4" id="KW-0788">Thiol protease</keyword>
<proteinExistence type="inferred from homology"/>
<protein>
    <submittedName>
        <fullName evidence="6">C40 family peptidase</fullName>
    </submittedName>
</protein>
<accession>A0A7X1AYI2</accession>
<dbReference type="InterPro" id="IPR038765">
    <property type="entry name" value="Papain-like_cys_pep_sf"/>
</dbReference>
<evidence type="ECO:0000259" key="5">
    <source>
        <dbReference type="PROSITE" id="PS51935"/>
    </source>
</evidence>
<keyword evidence="2" id="KW-0645">Protease</keyword>
<dbReference type="RefSeq" id="WP_185691980.1">
    <property type="nucleotide sequence ID" value="NZ_JACHVA010000051.1"/>
</dbReference>
<evidence type="ECO:0000256" key="2">
    <source>
        <dbReference type="ARBA" id="ARBA00022670"/>
    </source>
</evidence>
<gene>
    <name evidence="6" type="ORF">H5P30_05665</name>
</gene>
<sequence length="174" mass="19518">MVAVIPFVLPDGGIDPRELRQDYVRRMAEYEGTQYFWGGESSRGIDCSGLPRRAFRDALLAYGIRHFNGLAFRGYVEQWWFDASAKALGEGYRDYTVAIGATGTIQKMDYDALIPGDLAVTQNGVHIIAYVGDGQWIQADPVIGAVATLDGRTDDNIWFRTPVTTHRWQLLKQN</sequence>
<dbReference type="GO" id="GO:0008234">
    <property type="term" value="F:cysteine-type peptidase activity"/>
    <property type="evidence" value="ECO:0007669"/>
    <property type="project" value="UniProtKB-KW"/>
</dbReference>
<dbReference type="Proteomes" id="UP000525652">
    <property type="component" value="Unassembled WGS sequence"/>
</dbReference>
<evidence type="ECO:0000256" key="4">
    <source>
        <dbReference type="ARBA" id="ARBA00022807"/>
    </source>
</evidence>